<dbReference type="InterPro" id="IPR001810">
    <property type="entry name" value="F-box_dom"/>
</dbReference>
<dbReference type="Pfam" id="PF12937">
    <property type="entry name" value="F-box-like"/>
    <property type="match status" value="1"/>
</dbReference>
<dbReference type="Proteomes" id="UP000077266">
    <property type="component" value="Unassembled WGS sequence"/>
</dbReference>
<feature type="domain" description="F-box" evidence="1">
    <location>
        <begin position="1"/>
        <end position="49"/>
    </location>
</feature>
<protein>
    <recommendedName>
        <fullName evidence="1">F-box domain-containing protein</fullName>
    </recommendedName>
</protein>
<keyword evidence="3" id="KW-1185">Reference proteome</keyword>
<evidence type="ECO:0000259" key="1">
    <source>
        <dbReference type="PROSITE" id="PS50181"/>
    </source>
</evidence>
<dbReference type="PROSITE" id="PS50181">
    <property type="entry name" value="FBOX"/>
    <property type="match status" value="1"/>
</dbReference>
<dbReference type="InParanoid" id="A0A165CZ23"/>
<accession>A0A165CZ23</accession>
<dbReference type="OrthoDB" id="3219396at2759"/>
<gene>
    <name evidence="2" type="ORF">EXIGLDRAFT_728299</name>
</gene>
<dbReference type="AlphaFoldDB" id="A0A165CZ23"/>
<dbReference type="SUPFAM" id="SSF81383">
    <property type="entry name" value="F-box domain"/>
    <property type="match status" value="1"/>
</dbReference>
<organism evidence="2 3">
    <name type="scientific">Exidia glandulosa HHB12029</name>
    <dbReference type="NCBI Taxonomy" id="1314781"/>
    <lineage>
        <taxon>Eukaryota</taxon>
        <taxon>Fungi</taxon>
        <taxon>Dikarya</taxon>
        <taxon>Basidiomycota</taxon>
        <taxon>Agaricomycotina</taxon>
        <taxon>Agaricomycetes</taxon>
        <taxon>Auriculariales</taxon>
        <taxon>Exidiaceae</taxon>
        <taxon>Exidia</taxon>
    </lineage>
</organism>
<dbReference type="EMBL" id="KV426270">
    <property type="protein sequence ID" value="KZV83471.1"/>
    <property type="molecule type" value="Genomic_DNA"/>
</dbReference>
<sequence>MVTIDDLPNELMPRVFDDCKDVRELVSRSHVSKRWREASYEHPMYWRDVQFLRADIPLFFKRLNHRPLQTVNVACVHPHQPALDAISENLHRIAKLELHGKDEGVLLWTLSHPAPALESLELWTTANERRRAHTPRNFLGGGDAPRLTSLKLMEVIFPFAEIGSACFPSVRSVEIKHSDVTEGPYGGWAVPADALDRLAAIFPYLESLHLELCESDVEVAGLGPPPVPEFPADAPSEATGAFLARLRELKLCDSVASWSTVQHIPLPKIQNVTLSRRAIEQPAFLACIPKEGQLRISIDIFGDTDGIITISSAEGNTERTLLLDHENCYGQRDLTLLVAHTSWRIVTLSISDIAWNGLLAVAHVGAFTTLKTLRIIVPDDYWYAYGVQNDPDERSALVMPSLRVVLLDRVPVLEGYSEKRSLLESSLASIEFESQFVTLALRGVSLEEDLEEAYRTTFRREVVCPTGGDWLDLVMKLETEEFSESQES</sequence>
<dbReference type="InterPro" id="IPR036047">
    <property type="entry name" value="F-box-like_dom_sf"/>
</dbReference>
<name>A0A165CZ23_EXIGL</name>
<evidence type="ECO:0000313" key="2">
    <source>
        <dbReference type="EMBL" id="KZV83471.1"/>
    </source>
</evidence>
<reference evidence="2 3" key="1">
    <citation type="journal article" date="2016" name="Mol. Biol. Evol.">
        <title>Comparative Genomics of Early-Diverging Mushroom-Forming Fungi Provides Insights into the Origins of Lignocellulose Decay Capabilities.</title>
        <authorList>
            <person name="Nagy L.G."/>
            <person name="Riley R."/>
            <person name="Tritt A."/>
            <person name="Adam C."/>
            <person name="Daum C."/>
            <person name="Floudas D."/>
            <person name="Sun H."/>
            <person name="Yadav J.S."/>
            <person name="Pangilinan J."/>
            <person name="Larsson K.H."/>
            <person name="Matsuura K."/>
            <person name="Barry K."/>
            <person name="Labutti K."/>
            <person name="Kuo R."/>
            <person name="Ohm R.A."/>
            <person name="Bhattacharya S.S."/>
            <person name="Shirouzu T."/>
            <person name="Yoshinaga Y."/>
            <person name="Martin F.M."/>
            <person name="Grigoriev I.V."/>
            <person name="Hibbett D.S."/>
        </authorList>
    </citation>
    <scope>NUCLEOTIDE SEQUENCE [LARGE SCALE GENOMIC DNA]</scope>
    <source>
        <strain evidence="2 3">HHB12029</strain>
    </source>
</reference>
<dbReference type="Gene3D" id="1.20.1280.50">
    <property type="match status" value="1"/>
</dbReference>
<proteinExistence type="predicted"/>
<evidence type="ECO:0000313" key="3">
    <source>
        <dbReference type="Proteomes" id="UP000077266"/>
    </source>
</evidence>